<proteinExistence type="predicted"/>
<dbReference type="Pfam" id="PF00072">
    <property type="entry name" value="Response_reg"/>
    <property type="match status" value="1"/>
</dbReference>
<dbReference type="SMART" id="SM00448">
    <property type="entry name" value="REC"/>
    <property type="match status" value="1"/>
</dbReference>
<comment type="caution">
    <text evidence="4">The sequence shown here is derived from an EMBL/GenBank/DDBJ whole genome shotgun (WGS) entry which is preliminary data.</text>
</comment>
<feature type="modified residue" description="4-aspartylphosphate" evidence="2">
    <location>
        <position position="58"/>
    </location>
</feature>
<dbReference type="Proteomes" id="UP001142810">
    <property type="component" value="Unassembled WGS sequence"/>
</dbReference>
<dbReference type="PANTHER" id="PTHR44591:SF3">
    <property type="entry name" value="RESPONSE REGULATORY DOMAIN-CONTAINING PROTEIN"/>
    <property type="match status" value="1"/>
</dbReference>
<dbReference type="EMBL" id="JAPFRD010000005">
    <property type="protein sequence ID" value="MCW8107488.1"/>
    <property type="molecule type" value="Genomic_DNA"/>
</dbReference>
<protein>
    <submittedName>
        <fullName evidence="4">Response regulator</fullName>
    </submittedName>
</protein>
<dbReference type="InterPro" id="IPR011006">
    <property type="entry name" value="CheY-like_superfamily"/>
</dbReference>
<keyword evidence="5" id="KW-1185">Reference proteome</keyword>
<evidence type="ECO:0000256" key="1">
    <source>
        <dbReference type="ARBA" id="ARBA00022553"/>
    </source>
</evidence>
<dbReference type="CDD" id="cd00156">
    <property type="entry name" value="REC"/>
    <property type="match status" value="1"/>
</dbReference>
<sequence>MSELNIVAIDDDDITLEIIKNILEESLDAYVYTFSRSKQAREFLVKQSPETLQLIISDQNMPQYNGLTLLKMCNAVKLNVPFILLTADASRETVVRARQLGVDGYIAKPIKRDNLIAKVQTVLKLPQ</sequence>
<evidence type="ECO:0000259" key="3">
    <source>
        <dbReference type="PROSITE" id="PS50110"/>
    </source>
</evidence>
<dbReference type="Gene3D" id="3.40.50.2300">
    <property type="match status" value="1"/>
</dbReference>
<organism evidence="4 5">
    <name type="scientific">Alteromonas aquimaris</name>
    <dbReference type="NCBI Taxonomy" id="2998417"/>
    <lineage>
        <taxon>Bacteria</taxon>
        <taxon>Pseudomonadati</taxon>
        <taxon>Pseudomonadota</taxon>
        <taxon>Gammaproteobacteria</taxon>
        <taxon>Alteromonadales</taxon>
        <taxon>Alteromonadaceae</taxon>
        <taxon>Alteromonas/Salinimonas group</taxon>
        <taxon>Alteromonas</taxon>
    </lineage>
</organism>
<feature type="domain" description="Response regulatory" evidence="3">
    <location>
        <begin position="5"/>
        <end position="123"/>
    </location>
</feature>
<keyword evidence="1 2" id="KW-0597">Phosphoprotein</keyword>
<evidence type="ECO:0000313" key="4">
    <source>
        <dbReference type="EMBL" id="MCW8107488.1"/>
    </source>
</evidence>
<dbReference type="InterPro" id="IPR001789">
    <property type="entry name" value="Sig_transdc_resp-reg_receiver"/>
</dbReference>
<name>A0ABT3P406_9ALTE</name>
<accession>A0ABT3P406</accession>
<reference evidence="4" key="1">
    <citation type="submission" date="2022-11" db="EMBL/GenBank/DDBJ databases">
        <title>Alteromonas sp. nov., isolated from sea water of the Qingdao.</title>
        <authorList>
            <person name="Wang Q."/>
        </authorList>
    </citation>
    <scope>NUCLEOTIDE SEQUENCE</scope>
    <source>
        <strain evidence="4">ASW11-7</strain>
    </source>
</reference>
<gene>
    <name evidence="4" type="ORF">OPS25_03090</name>
</gene>
<evidence type="ECO:0000256" key="2">
    <source>
        <dbReference type="PROSITE-ProRule" id="PRU00169"/>
    </source>
</evidence>
<dbReference type="PROSITE" id="PS50110">
    <property type="entry name" value="RESPONSE_REGULATORY"/>
    <property type="match status" value="1"/>
</dbReference>
<dbReference type="InterPro" id="IPR050595">
    <property type="entry name" value="Bact_response_regulator"/>
</dbReference>
<dbReference type="RefSeq" id="WP_265616197.1">
    <property type="nucleotide sequence ID" value="NZ_JAPFRD010000005.1"/>
</dbReference>
<evidence type="ECO:0000313" key="5">
    <source>
        <dbReference type="Proteomes" id="UP001142810"/>
    </source>
</evidence>
<dbReference type="SUPFAM" id="SSF52172">
    <property type="entry name" value="CheY-like"/>
    <property type="match status" value="1"/>
</dbReference>
<dbReference type="PANTHER" id="PTHR44591">
    <property type="entry name" value="STRESS RESPONSE REGULATOR PROTEIN 1"/>
    <property type="match status" value="1"/>
</dbReference>